<dbReference type="AlphaFoldDB" id="A0A1R3T9J9"/>
<protein>
    <submittedName>
        <fullName evidence="2">Putative membrane protein</fullName>
    </submittedName>
</protein>
<dbReference type="Pfam" id="PF11297">
    <property type="entry name" value="DUF3098"/>
    <property type="match status" value="1"/>
</dbReference>
<keyword evidence="1" id="KW-0472">Membrane</keyword>
<keyword evidence="3" id="KW-1185">Reference proteome</keyword>
<organism evidence="2 3">
    <name type="scientific">Proteiniphilum saccharofermentans</name>
    <dbReference type="NCBI Taxonomy" id="1642647"/>
    <lineage>
        <taxon>Bacteria</taxon>
        <taxon>Pseudomonadati</taxon>
        <taxon>Bacteroidota</taxon>
        <taxon>Bacteroidia</taxon>
        <taxon>Bacteroidales</taxon>
        <taxon>Dysgonomonadaceae</taxon>
        <taxon>Proteiniphilum</taxon>
    </lineage>
</organism>
<reference evidence="3" key="1">
    <citation type="submission" date="2016-08" db="EMBL/GenBank/DDBJ databases">
        <authorList>
            <person name="Wibberg D."/>
        </authorList>
    </citation>
    <scope>NUCLEOTIDE SEQUENCE [LARGE SCALE GENOMIC DNA]</scope>
</reference>
<feature type="transmembrane region" description="Helical" evidence="1">
    <location>
        <begin position="12"/>
        <end position="33"/>
    </location>
</feature>
<dbReference type="RefSeq" id="WP_076930622.1">
    <property type="nucleotide sequence ID" value="NZ_LT605205.1"/>
</dbReference>
<dbReference type="KEGG" id="psac:PSM36_1829"/>
<dbReference type="InterPro" id="IPR021448">
    <property type="entry name" value="DUF3098"/>
</dbReference>
<name>A0A1R3T9J9_9BACT</name>
<feature type="transmembrane region" description="Helical" evidence="1">
    <location>
        <begin position="53"/>
        <end position="72"/>
    </location>
</feature>
<dbReference type="STRING" id="1642647.PSM36_1829"/>
<keyword evidence="1" id="KW-1133">Transmembrane helix</keyword>
<evidence type="ECO:0000313" key="3">
    <source>
        <dbReference type="Proteomes" id="UP000187464"/>
    </source>
</evidence>
<proteinExistence type="predicted"/>
<accession>A0A1R3T9J9</accession>
<evidence type="ECO:0000256" key="1">
    <source>
        <dbReference type="SAM" id="Phobius"/>
    </source>
</evidence>
<dbReference type="EMBL" id="LT605205">
    <property type="protein sequence ID" value="SCD20645.1"/>
    <property type="molecule type" value="Genomic_DNA"/>
</dbReference>
<gene>
    <name evidence="2" type="ORF">PSM36_1829</name>
</gene>
<dbReference type="Proteomes" id="UP000187464">
    <property type="component" value="Chromosome I"/>
</dbReference>
<keyword evidence="1" id="KW-0812">Transmembrane</keyword>
<sequence>MSQKSIALSKTNLIICGIAILLIIAGFLLMTGPATTLEGGFEPDIFSARRIKLAPVVCLSGFVLMVVGILYPSKEKSSTSGK</sequence>
<evidence type="ECO:0000313" key="2">
    <source>
        <dbReference type="EMBL" id="SCD20645.1"/>
    </source>
</evidence>